<dbReference type="SUPFAM" id="SSF50405">
    <property type="entry name" value="Actin-crosslinking proteins"/>
    <property type="match status" value="2"/>
</dbReference>
<name>A0A1C4WT43_9ACTN</name>
<evidence type="ECO:0008006" key="3">
    <source>
        <dbReference type="Google" id="ProtNLM"/>
    </source>
</evidence>
<accession>A0A1C4WT43</accession>
<dbReference type="Gene3D" id="2.80.10.50">
    <property type="match status" value="1"/>
</dbReference>
<dbReference type="RefSeq" id="WP_157743190.1">
    <property type="nucleotide sequence ID" value="NZ_LT607412.1"/>
</dbReference>
<sequence length="206" mass="22803">MENVRKAGQRGLSGFGRQITFRLTSRWWTARFFAPLALFAVLAAPLAAPAQAATPQRAASAAAAADPLDDCWFIYSYVSGLFVSARHNVSGSPLQASAAQPGTWERFCIWPWGYDELGFQLYAIRAESVYKFVSARLNVTNSPLRASADSISTWELFRFRYNSSDGSYSLVAHNQKFVSARLNSTGAPLWASASIPSTWEKFYLTH</sequence>
<keyword evidence="2" id="KW-1185">Reference proteome</keyword>
<dbReference type="InterPro" id="IPR008999">
    <property type="entry name" value="Actin-crosslinking"/>
</dbReference>
<evidence type="ECO:0000313" key="1">
    <source>
        <dbReference type="EMBL" id="SCE99417.1"/>
    </source>
</evidence>
<dbReference type="OrthoDB" id="3515699at2"/>
<dbReference type="EMBL" id="LT607412">
    <property type="protein sequence ID" value="SCE99417.1"/>
    <property type="molecule type" value="Genomic_DNA"/>
</dbReference>
<dbReference type="Proteomes" id="UP000198243">
    <property type="component" value="Chromosome I"/>
</dbReference>
<evidence type="ECO:0000313" key="2">
    <source>
        <dbReference type="Proteomes" id="UP000198243"/>
    </source>
</evidence>
<dbReference type="CDD" id="cd00257">
    <property type="entry name" value="beta-trefoil_FSCN-like"/>
    <property type="match status" value="1"/>
</dbReference>
<protein>
    <recommendedName>
        <fullName evidence="3">Ricin B lectin domain-containing protein</fullName>
    </recommendedName>
</protein>
<proteinExistence type="predicted"/>
<organism evidence="1 2">
    <name type="scientific">Micromonospora coriariae</name>
    <dbReference type="NCBI Taxonomy" id="285665"/>
    <lineage>
        <taxon>Bacteria</taxon>
        <taxon>Bacillati</taxon>
        <taxon>Actinomycetota</taxon>
        <taxon>Actinomycetes</taxon>
        <taxon>Micromonosporales</taxon>
        <taxon>Micromonosporaceae</taxon>
        <taxon>Micromonospora</taxon>
    </lineage>
</organism>
<dbReference type="AlphaFoldDB" id="A0A1C4WT43"/>
<reference evidence="2" key="1">
    <citation type="submission" date="2016-06" db="EMBL/GenBank/DDBJ databases">
        <authorList>
            <person name="Varghese N."/>
            <person name="Submissions Spin"/>
        </authorList>
    </citation>
    <scope>NUCLEOTIDE SEQUENCE [LARGE SCALE GENOMIC DNA]</scope>
    <source>
        <strain evidence="2">DSM 44875</strain>
    </source>
</reference>
<gene>
    <name evidence="1" type="ORF">GA0070607_4117</name>
</gene>